<dbReference type="InterPro" id="IPR023123">
    <property type="entry name" value="Tubulin_C"/>
</dbReference>
<reference evidence="7" key="1">
    <citation type="submission" date="2023-07" db="EMBL/GenBank/DDBJ databases">
        <authorList>
            <consortium name="AG Swart"/>
            <person name="Singh M."/>
            <person name="Singh A."/>
            <person name="Seah K."/>
            <person name="Emmerich C."/>
        </authorList>
    </citation>
    <scope>NUCLEOTIDE SEQUENCE</scope>
    <source>
        <strain evidence="7">DP1</strain>
    </source>
</reference>
<dbReference type="PRINTS" id="PR01161">
    <property type="entry name" value="TUBULIN"/>
</dbReference>
<evidence type="ECO:0000259" key="6">
    <source>
        <dbReference type="SMART" id="SM00864"/>
    </source>
</evidence>
<organism evidence="7 8">
    <name type="scientific">Euplotes crassus</name>
    <dbReference type="NCBI Taxonomy" id="5936"/>
    <lineage>
        <taxon>Eukaryota</taxon>
        <taxon>Sar</taxon>
        <taxon>Alveolata</taxon>
        <taxon>Ciliophora</taxon>
        <taxon>Intramacronucleata</taxon>
        <taxon>Spirotrichea</taxon>
        <taxon>Hypotrichia</taxon>
        <taxon>Euplotida</taxon>
        <taxon>Euplotidae</taxon>
        <taxon>Moneuplotes</taxon>
    </lineage>
</organism>
<dbReference type="AlphaFoldDB" id="A0AAD1UBH9"/>
<dbReference type="InterPro" id="IPR017975">
    <property type="entry name" value="Tubulin_CS"/>
</dbReference>
<gene>
    <name evidence="7" type="ORF">ECRASSUSDP1_LOCUS3442</name>
</gene>
<evidence type="ECO:0000313" key="7">
    <source>
        <dbReference type="EMBL" id="CAI2362123.1"/>
    </source>
</evidence>
<accession>A0AAD1UBH9</accession>
<protein>
    <recommendedName>
        <fullName evidence="6">Tubulin/FtsZ GTPase domain-containing protein</fullName>
    </recommendedName>
</protein>
<comment type="similarity">
    <text evidence="1 5">Belongs to the tubulin family.</text>
</comment>
<evidence type="ECO:0000256" key="1">
    <source>
        <dbReference type="ARBA" id="ARBA00009636"/>
    </source>
</evidence>
<name>A0AAD1UBH9_EUPCR</name>
<dbReference type="InterPro" id="IPR036525">
    <property type="entry name" value="Tubulin/FtsZ_GTPase_sf"/>
</dbReference>
<dbReference type="InterPro" id="IPR008280">
    <property type="entry name" value="Tub_FtsZ_C"/>
</dbReference>
<dbReference type="PROSITE" id="PS00227">
    <property type="entry name" value="TUBULIN"/>
    <property type="match status" value="1"/>
</dbReference>
<dbReference type="SUPFAM" id="SSF52490">
    <property type="entry name" value="Tubulin nucleotide-binding domain-like"/>
    <property type="match status" value="1"/>
</dbReference>
<sequence>MTEVITLGIGGAGVSVCHNLWDYYIQERDNNQEYEKYNQAVNFHEDSAGSYVPRGLFIDTDPTGTDLVQESAIQHWFNDDHYSTGSDGTGTNYGEGRYTSGREQIPEIQDKLRKQAESCDSSPIIFIIGSTSGGTGSGLSDLICEDLYSEFNIIKYNIYHPPTSLSIPNECFNTMYSTRFCQEYARFSVNVDNDQCVDILNRLGISDPTYDDINSLLSSNISMITCINFLTPSFAPWEVIPKVPNQFPTLNEITEDLFRCSNSLITTSQQEDQIIAANISKKVDLTDSLLWRCSPGRPHQLALVSSSIGSIEHSQKSDLNTFCDFTNTAMEVNKTELGEGCTRFSDKVTDTLYNMKRSACMLLNSGKTAEVLERVATAFDKLCRPRAYFHTYLGLGFGEGEFTENREFFACMLQDYFELSAKYQPPEFIEE</sequence>
<dbReference type="SUPFAM" id="SSF55307">
    <property type="entry name" value="Tubulin C-terminal domain-like"/>
    <property type="match status" value="1"/>
</dbReference>
<evidence type="ECO:0000256" key="2">
    <source>
        <dbReference type="ARBA" id="ARBA00022701"/>
    </source>
</evidence>
<dbReference type="InterPro" id="IPR000217">
    <property type="entry name" value="Tubulin"/>
</dbReference>
<proteinExistence type="inferred from homology"/>
<dbReference type="GO" id="GO:0005874">
    <property type="term" value="C:microtubule"/>
    <property type="evidence" value="ECO:0007669"/>
    <property type="project" value="UniProtKB-KW"/>
</dbReference>
<evidence type="ECO:0000313" key="8">
    <source>
        <dbReference type="Proteomes" id="UP001295684"/>
    </source>
</evidence>
<dbReference type="GO" id="GO:0005525">
    <property type="term" value="F:GTP binding"/>
    <property type="evidence" value="ECO:0007669"/>
    <property type="project" value="UniProtKB-UniRule"/>
</dbReference>
<keyword evidence="8" id="KW-1185">Reference proteome</keyword>
<dbReference type="Gene3D" id="3.40.50.1440">
    <property type="entry name" value="Tubulin/FtsZ, GTPase domain"/>
    <property type="match status" value="1"/>
</dbReference>
<comment type="caution">
    <text evidence="7">The sequence shown here is derived from an EMBL/GenBank/DDBJ whole genome shotgun (WGS) entry which is preliminary data.</text>
</comment>
<evidence type="ECO:0000256" key="3">
    <source>
        <dbReference type="ARBA" id="ARBA00022741"/>
    </source>
</evidence>
<dbReference type="GO" id="GO:0007017">
    <property type="term" value="P:microtubule-based process"/>
    <property type="evidence" value="ECO:0007669"/>
    <property type="project" value="InterPro"/>
</dbReference>
<dbReference type="Proteomes" id="UP001295684">
    <property type="component" value="Unassembled WGS sequence"/>
</dbReference>
<evidence type="ECO:0000256" key="4">
    <source>
        <dbReference type="ARBA" id="ARBA00023134"/>
    </source>
</evidence>
<feature type="domain" description="Tubulin/FtsZ GTPase" evidence="6">
    <location>
        <begin position="39"/>
        <end position="231"/>
    </location>
</feature>
<evidence type="ECO:0000256" key="5">
    <source>
        <dbReference type="RuleBase" id="RU000352"/>
    </source>
</evidence>
<keyword evidence="2 5" id="KW-0493">Microtubule</keyword>
<dbReference type="Gene3D" id="1.10.287.600">
    <property type="entry name" value="Helix hairpin bin"/>
    <property type="match status" value="1"/>
</dbReference>
<dbReference type="SMART" id="SM00864">
    <property type="entry name" value="Tubulin"/>
    <property type="match status" value="1"/>
</dbReference>
<dbReference type="Pfam" id="PF00091">
    <property type="entry name" value="Tubulin"/>
    <property type="match status" value="1"/>
</dbReference>
<dbReference type="EMBL" id="CAMPGE010003295">
    <property type="protein sequence ID" value="CAI2362123.1"/>
    <property type="molecule type" value="Genomic_DNA"/>
</dbReference>
<keyword evidence="4 5" id="KW-0342">GTP-binding</keyword>
<dbReference type="PANTHER" id="PTHR11588">
    <property type="entry name" value="TUBULIN"/>
    <property type="match status" value="1"/>
</dbReference>
<keyword evidence="3 5" id="KW-0547">Nucleotide-binding</keyword>
<dbReference type="InterPro" id="IPR003008">
    <property type="entry name" value="Tubulin_FtsZ_GTPase"/>
</dbReference>